<dbReference type="Gene3D" id="3.10.450.50">
    <property type="match status" value="1"/>
</dbReference>
<dbReference type="InterPro" id="IPR027843">
    <property type="entry name" value="DUF4440"/>
</dbReference>
<feature type="signal peptide" evidence="1">
    <location>
        <begin position="1"/>
        <end position="19"/>
    </location>
</feature>
<dbReference type="EMBL" id="VRUR01000001">
    <property type="protein sequence ID" value="TXN37482.1"/>
    <property type="molecule type" value="Genomic_DNA"/>
</dbReference>
<accession>A0A5C8V712</accession>
<evidence type="ECO:0000259" key="2">
    <source>
        <dbReference type="Pfam" id="PF14534"/>
    </source>
</evidence>
<name>A0A5C8V712_9FLAO</name>
<sequence length="146" mass="16737">MKGLFYLFFLASFFSFSQSSTTVDDKASILEVLAIQEKAWNNFDIELFMETYWKSDDLIFYGSSGVTKGWQNTLERYKKSYPTKEHFGQLRLTSNEISKINAGVYSVFGEYHLTRTVGDTQGIFMLVLKNIDGAWKIIADTSCKTD</sequence>
<feature type="domain" description="DUF4440" evidence="2">
    <location>
        <begin position="29"/>
        <end position="137"/>
    </location>
</feature>
<reference evidence="3 4" key="1">
    <citation type="submission" date="2019-08" db="EMBL/GenBank/DDBJ databases">
        <title>Professor.</title>
        <authorList>
            <person name="Park J.S."/>
        </authorList>
    </citation>
    <scope>NUCLEOTIDE SEQUENCE [LARGE SCALE GENOMIC DNA]</scope>
    <source>
        <strain evidence="3 4">176CP5-101</strain>
    </source>
</reference>
<evidence type="ECO:0000256" key="1">
    <source>
        <dbReference type="SAM" id="SignalP"/>
    </source>
</evidence>
<comment type="caution">
    <text evidence="3">The sequence shown here is derived from an EMBL/GenBank/DDBJ whole genome shotgun (WGS) entry which is preliminary data.</text>
</comment>
<proteinExistence type="predicted"/>
<gene>
    <name evidence="3" type="ORF">FVB32_04130</name>
</gene>
<feature type="chain" id="PRO_5022967190" evidence="1">
    <location>
        <begin position="20"/>
        <end position="146"/>
    </location>
</feature>
<keyword evidence="4" id="KW-1185">Reference proteome</keyword>
<dbReference type="SUPFAM" id="SSF54427">
    <property type="entry name" value="NTF2-like"/>
    <property type="match status" value="1"/>
</dbReference>
<dbReference type="RefSeq" id="WP_147741448.1">
    <property type="nucleotide sequence ID" value="NZ_VRUR01000001.1"/>
</dbReference>
<keyword evidence="1" id="KW-0732">Signal</keyword>
<dbReference type="InterPro" id="IPR032710">
    <property type="entry name" value="NTF2-like_dom_sf"/>
</dbReference>
<dbReference type="Pfam" id="PF14534">
    <property type="entry name" value="DUF4440"/>
    <property type="match status" value="1"/>
</dbReference>
<dbReference type="AlphaFoldDB" id="A0A5C8V712"/>
<evidence type="ECO:0000313" key="3">
    <source>
        <dbReference type="EMBL" id="TXN37482.1"/>
    </source>
</evidence>
<evidence type="ECO:0000313" key="4">
    <source>
        <dbReference type="Proteomes" id="UP000321456"/>
    </source>
</evidence>
<protein>
    <submittedName>
        <fullName evidence="3">Nuclear transport factor 2 family protein</fullName>
    </submittedName>
</protein>
<dbReference type="Proteomes" id="UP000321456">
    <property type="component" value="Unassembled WGS sequence"/>
</dbReference>
<organism evidence="3 4">
    <name type="scientific">Flagellimonas hymeniacidonis</name>
    <dbReference type="NCBI Taxonomy" id="2603628"/>
    <lineage>
        <taxon>Bacteria</taxon>
        <taxon>Pseudomonadati</taxon>
        <taxon>Bacteroidota</taxon>
        <taxon>Flavobacteriia</taxon>
        <taxon>Flavobacteriales</taxon>
        <taxon>Flavobacteriaceae</taxon>
        <taxon>Flagellimonas</taxon>
    </lineage>
</organism>